<dbReference type="PROSITE" id="PS51257">
    <property type="entry name" value="PROKAR_LIPOPROTEIN"/>
    <property type="match status" value="1"/>
</dbReference>
<reference evidence="2" key="1">
    <citation type="submission" date="2022-01" db="EMBL/GenBank/DDBJ databases">
        <title>Novel bile acid biosynthetic pathways are enriched in the microbiome of centenarians.</title>
        <authorList>
            <person name="Sato Y."/>
            <person name="Atarashi K."/>
            <person name="Plichta R.D."/>
            <person name="Arai Y."/>
            <person name="Sasajima S."/>
            <person name="Kearney M.S."/>
            <person name="Suda W."/>
            <person name="Takeshita K."/>
            <person name="Sasaki T."/>
            <person name="Okamoto S."/>
            <person name="Skelly N.A."/>
            <person name="Okamura Y."/>
            <person name="Vlamakis H."/>
            <person name="Li Y."/>
            <person name="Tanoue T."/>
            <person name="Takei H."/>
            <person name="Nittono H."/>
            <person name="Narushima S."/>
            <person name="Irie J."/>
            <person name="Itoh H."/>
            <person name="Moriya K."/>
            <person name="Sugiura Y."/>
            <person name="Suematsu M."/>
            <person name="Moritoki N."/>
            <person name="Shibata S."/>
            <person name="Littman R.D."/>
            <person name="Fischbach A.M."/>
            <person name="Uwamino Y."/>
            <person name="Inoue T."/>
            <person name="Honda A."/>
            <person name="Hattori M."/>
            <person name="Murai T."/>
            <person name="Xavier J.R."/>
            <person name="Hirose N."/>
            <person name="Honda K."/>
        </authorList>
    </citation>
    <scope>NUCLEOTIDE SEQUENCE</scope>
    <source>
        <strain evidence="2">CE91-St16</strain>
    </source>
</reference>
<evidence type="ECO:0000256" key="1">
    <source>
        <dbReference type="SAM" id="SignalP"/>
    </source>
</evidence>
<sequence length="677" mass="73871">MKRHYLHLVMSLLAGACLAAASCSDSDKEIKAPSPNFPEAVSPTIGAGETFTIEIDPNQDWEASVPTATAAWFWIEDGTQKVWTLRGGAGPARIVIAAAELEEFDDNRVCEVTLTMGGQSKVIATITRGTLDRGFTLRTCQLDDYGDFIYNPNSTETGLTYLYGTEPAENVALTWPEGRTGFSMPVLVEANFEWVLGKLPEWLEVPAKTIGEPGAQLELRLQGDASRYPLDGAEETLVFTDKNNSGVSYEIPISIPACRDIFSVSGMSAETKFNTKAEYFNSMNGDWVPGSAMGSVQSIDGAKFFLFAEVTQQWGAPYLSAEAEDLAWILLTEEPWDSTPGSDVVQSRQFTVGVTENGGKARKAYLLALPAAVAETISDPYQLIDAEIRDEYRQYLVTTINQEANPGSISANNPTGMTEIGAAFEKLPADDWYIGEFGVRDGYKLIYTKEWSNDPESTLTVDREYTGVAFFDYDLQPMSGEESWLSVRKTAEGVIVDMDPAKDKCGGSSMANEGIAHIGFAVFTDADGRFALIQCIYDENYPIGGGGEGFEVKFAMPDLVSGATLVEITKENYEAVAGGNTDLLASFAENLGMGVPQYMLTYTSAEPSNAVLEVSPYQQIMLMPMSGAEWLDYEPLSDTQILVSMAKPEAEQASYGMLQFMDGSWNMKCIVYCTPAF</sequence>
<protein>
    <recommendedName>
        <fullName evidence="4">BACON domain-containing protein</fullName>
    </recommendedName>
</protein>
<feature type="chain" id="PRO_5041407059" description="BACON domain-containing protein" evidence="1">
    <location>
        <begin position="22"/>
        <end position="677"/>
    </location>
</feature>
<keyword evidence="1" id="KW-0732">Signal</keyword>
<gene>
    <name evidence="2" type="ORF">CE91St16_31530</name>
</gene>
<name>A0AA37P102_9BACT</name>
<dbReference type="EMBL" id="BQOL01000002">
    <property type="protein sequence ID" value="GKI20245.1"/>
    <property type="molecule type" value="Genomic_DNA"/>
</dbReference>
<comment type="caution">
    <text evidence="2">The sequence shown here is derived from an EMBL/GenBank/DDBJ whole genome shotgun (WGS) entry which is preliminary data.</text>
</comment>
<dbReference type="RefSeq" id="WP_244077035.1">
    <property type="nucleotide sequence ID" value="NZ_AP025581.1"/>
</dbReference>
<organism evidence="2 3">
    <name type="scientific">Alistipes finegoldii</name>
    <dbReference type="NCBI Taxonomy" id="214856"/>
    <lineage>
        <taxon>Bacteria</taxon>
        <taxon>Pseudomonadati</taxon>
        <taxon>Bacteroidota</taxon>
        <taxon>Bacteroidia</taxon>
        <taxon>Bacteroidales</taxon>
        <taxon>Rikenellaceae</taxon>
        <taxon>Alistipes</taxon>
    </lineage>
</organism>
<evidence type="ECO:0000313" key="2">
    <source>
        <dbReference type="EMBL" id="GKI20245.1"/>
    </source>
</evidence>
<dbReference type="Proteomes" id="UP001055105">
    <property type="component" value="Unassembled WGS sequence"/>
</dbReference>
<accession>A0AA37P102</accession>
<feature type="signal peptide" evidence="1">
    <location>
        <begin position="1"/>
        <end position="21"/>
    </location>
</feature>
<evidence type="ECO:0008006" key="4">
    <source>
        <dbReference type="Google" id="ProtNLM"/>
    </source>
</evidence>
<dbReference type="AlphaFoldDB" id="A0AA37P102"/>
<proteinExistence type="predicted"/>
<evidence type="ECO:0000313" key="3">
    <source>
        <dbReference type="Proteomes" id="UP001055105"/>
    </source>
</evidence>